<dbReference type="OrthoDB" id="191995at2759"/>
<dbReference type="EMBL" id="FJOG01000004">
    <property type="protein sequence ID" value="CZR53828.1"/>
    <property type="molecule type" value="Genomic_DNA"/>
</dbReference>
<dbReference type="STRING" id="576137.A0A1L7WM27"/>
<feature type="region of interest" description="Disordered" evidence="1">
    <location>
        <begin position="1"/>
        <end position="43"/>
    </location>
</feature>
<evidence type="ECO:0000313" key="3">
    <source>
        <dbReference type="EMBL" id="CZR53828.1"/>
    </source>
</evidence>
<feature type="compositionally biased region" description="Basic residues" evidence="1">
    <location>
        <begin position="34"/>
        <end position="43"/>
    </location>
</feature>
<gene>
    <name evidence="3" type="ORF">PAC_03710</name>
</gene>
<name>A0A1L7WM27_9HELO</name>
<dbReference type="AlphaFoldDB" id="A0A1L7WM27"/>
<evidence type="ECO:0000313" key="4">
    <source>
        <dbReference type="Proteomes" id="UP000184330"/>
    </source>
</evidence>
<dbReference type="Pfam" id="PF06772">
    <property type="entry name" value="LtrA"/>
    <property type="match status" value="1"/>
</dbReference>
<evidence type="ECO:0000256" key="2">
    <source>
        <dbReference type="SAM" id="Phobius"/>
    </source>
</evidence>
<reference evidence="3 4" key="1">
    <citation type="submission" date="2016-03" db="EMBL/GenBank/DDBJ databases">
        <authorList>
            <person name="Ploux O."/>
        </authorList>
    </citation>
    <scope>NUCLEOTIDE SEQUENCE [LARGE SCALE GENOMIC DNA]</scope>
    <source>
        <strain evidence="3 4">UAMH 11012</strain>
    </source>
</reference>
<feature type="transmembrane region" description="Helical" evidence="2">
    <location>
        <begin position="450"/>
        <end position="469"/>
    </location>
</feature>
<dbReference type="Proteomes" id="UP000184330">
    <property type="component" value="Unassembled WGS sequence"/>
</dbReference>
<dbReference type="PANTHER" id="PTHR36840">
    <property type="entry name" value="BLL5714 PROTEIN"/>
    <property type="match status" value="1"/>
</dbReference>
<feature type="transmembrane region" description="Helical" evidence="2">
    <location>
        <begin position="369"/>
        <end position="390"/>
    </location>
</feature>
<protein>
    <recommendedName>
        <fullName evidence="5">Low temperature requirement A protein(LtrA)</fullName>
    </recommendedName>
</protein>
<dbReference type="InterPro" id="IPR010640">
    <property type="entry name" value="Low_temperature_requirement_A"/>
</dbReference>
<feature type="transmembrane region" description="Helical" evidence="2">
    <location>
        <begin position="425"/>
        <end position="444"/>
    </location>
</feature>
<feature type="transmembrane region" description="Helical" evidence="2">
    <location>
        <begin position="316"/>
        <end position="336"/>
    </location>
</feature>
<keyword evidence="2" id="KW-0812">Transmembrane</keyword>
<feature type="transmembrane region" description="Helical" evidence="2">
    <location>
        <begin position="343"/>
        <end position="363"/>
    </location>
</feature>
<keyword evidence="4" id="KW-1185">Reference proteome</keyword>
<organism evidence="3 4">
    <name type="scientific">Phialocephala subalpina</name>
    <dbReference type="NCBI Taxonomy" id="576137"/>
    <lineage>
        <taxon>Eukaryota</taxon>
        <taxon>Fungi</taxon>
        <taxon>Dikarya</taxon>
        <taxon>Ascomycota</taxon>
        <taxon>Pezizomycotina</taxon>
        <taxon>Leotiomycetes</taxon>
        <taxon>Helotiales</taxon>
        <taxon>Mollisiaceae</taxon>
        <taxon>Phialocephala</taxon>
        <taxon>Phialocephala fortinii species complex</taxon>
    </lineage>
</organism>
<feature type="compositionally biased region" description="Low complexity" evidence="1">
    <location>
        <begin position="11"/>
        <end position="33"/>
    </location>
</feature>
<sequence length="678" mass="76035">MSHTPEKSSDSTSPQGTTITTSSSSTHLAPPAHQHQHHGHHRARRLRNFLLPDGREVHIALSPEEAETLKQRLTAIRKDEPFDLVISGSPEHLEALRTAHSHHETRREALRKRHGEEVYDEFENVRAELDALGSELHMLTDHAVSLDANFSKYGYSAHLRTYDSDSAPGSSASSFVHDADSHEKKDWEAERRNGRVMKLYKKPTVRQYFHKGLLWRASGSTEVASFELFVDLLYVGILAINGDHASEDPNGEELLRFSITFIMSWKIWSDLALIISWFETDDILQRLSVVFIMACLLGLTTNMLDAFHSTYSMLVAFYLAARLFMASYLAILAYVIPMIRAMMLLQVALTLIPAAIWIGSIYIDMPNRLAAIWVAIFIDLCAAMGVVLLVRGSKLISKRLAVWVDKAFEFYPAVNIEHKVERTNAFVTLVFGYSVVAIIYQNAAGFGLNAFFGKAALGLVQAFCFNWLYFELDGADLFQHAIRRNVVSAMVWGTVHLPFVMSFVLGASALSKLVLATDCRDANIEALFETYMAKSEHEIPSGLRWFYCVGLGIALFCMGLISITHIHKDAEGVRISKKHRMINRFAVCIIFFALPTAQGLNSLQLVSVTTGLVVWVLLLELWGMSCPDESFFGEKKPCRYTARCKISKKDLESAVKGGQVVNVQSLSDKGEKGVYNEW</sequence>
<keyword evidence="2" id="KW-1133">Transmembrane helix</keyword>
<proteinExistence type="predicted"/>
<evidence type="ECO:0008006" key="5">
    <source>
        <dbReference type="Google" id="ProtNLM"/>
    </source>
</evidence>
<dbReference type="PANTHER" id="PTHR36840:SF1">
    <property type="entry name" value="BLL5714 PROTEIN"/>
    <property type="match status" value="1"/>
</dbReference>
<feature type="transmembrane region" description="Helical" evidence="2">
    <location>
        <begin position="542"/>
        <end position="561"/>
    </location>
</feature>
<evidence type="ECO:0000256" key="1">
    <source>
        <dbReference type="SAM" id="MobiDB-lite"/>
    </source>
</evidence>
<feature type="transmembrane region" description="Helical" evidence="2">
    <location>
        <begin position="581"/>
        <end position="597"/>
    </location>
</feature>
<feature type="transmembrane region" description="Helical" evidence="2">
    <location>
        <begin position="287"/>
        <end position="304"/>
    </location>
</feature>
<accession>A0A1L7WM27</accession>
<keyword evidence="2" id="KW-0472">Membrane</keyword>
<feature type="transmembrane region" description="Helical" evidence="2">
    <location>
        <begin position="489"/>
        <end position="510"/>
    </location>
</feature>